<dbReference type="Proteomes" id="UP000290289">
    <property type="component" value="Chromosome 16"/>
</dbReference>
<sequence length="707" mass="80161">MTCRSMGGGYRGKWGGGQGKAGRADATGKTMRGVELVVKFIIFEATYQLLQPYRIGIDSETPPNSHIACQHKKRRVSRNTCFSLSGTFSHLEAYVPCLPTLEVVDYYTQPFLKDLATREYADPGFCSRVLDFIVGRLGYGSVKFGLNEDDEEDIMMEDSASAQDLVEMNHGEISDGDEESQMDLTGIVLSHSLPVHLRLDPRMSQRSTPPAVRKTPLAFLEYKHGSLDSNSPGTILMAQENKAMPPKTLKEGFKLDLKHETPVTKKHSRNIIDTGLFMGRSFRVGYGPNGTLVHAGTPFGSNGSPMMLSSIINIEKVAIDSVVRDENNKVREELVDMAIDSPLDLHKGISHQTNEIEVGSFNLRLQKLVPNCLMLPHICRSYVDIIDKENGGKLKSLGADSEEEMVQDVNEASQQVDLEALPLIWRAEFSYWLQENVSHRACESIVNRTDVAQQLDCWRINRLDYDFIKKNRIRLYELFAGNIHGAFHDVNVDLKRFPRLFMWYHLEPSTSLPTIFHTYQHLLDDGKAPYPVTVYIDEGLVKEAGNSNAAKCYDLSYYLMLLHASEESKVGFLKPMFSAFSSTHDPLDYHMIWHQCAVLEAVGAISSKDLHVLDMRFFSQLLCLGQCHWAMYVVLHMPQSEDFPYVHSNLIWEILFQYCESWSSQESQCQAIVNLGIPKAWLHEAMELRRLSLRRKFVGYQYAVIDF</sequence>
<dbReference type="EMBL" id="RDQH01000342">
    <property type="protein sequence ID" value="RXH71583.1"/>
    <property type="molecule type" value="Genomic_DNA"/>
</dbReference>
<dbReference type="STRING" id="3750.A0A498HRV9"/>
<evidence type="ECO:0000259" key="1">
    <source>
        <dbReference type="Pfam" id="PF12110"/>
    </source>
</evidence>
<dbReference type="InterPro" id="IPR021967">
    <property type="entry name" value="Nup98_C"/>
</dbReference>
<accession>A0A498HRV9</accession>
<dbReference type="GO" id="GO:0005643">
    <property type="term" value="C:nuclear pore"/>
    <property type="evidence" value="ECO:0007669"/>
    <property type="project" value="InterPro"/>
</dbReference>
<proteinExistence type="predicted"/>
<name>A0A498HRV9_MALDO</name>
<gene>
    <name evidence="2" type="ORF">DVH24_018938</name>
</gene>
<comment type="caution">
    <text evidence="2">The sequence shown here is derived from an EMBL/GenBank/DDBJ whole genome shotgun (WGS) entry which is preliminary data.</text>
</comment>
<feature type="domain" description="Nuclear pore complex protein NUP96 C-terminal" evidence="1">
    <location>
        <begin position="446"/>
        <end position="688"/>
    </location>
</feature>
<dbReference type="PANTHER" id="PTHR23198">
    <property type="entry name" value="NUCLEOPORIN"/>
    <property type="match status" value="1"/>
</dbReference>
<dbReference type="InterPro" id="IPR036903">
    <property type="entry name" value="Nup98_auto-Pept-S59_dom_sf"/>
</dbReference>
<dbReference type="AlphaFoldDB" id="A0A498HRV9"/>
<evidence type="ECO:0000313" key="2">
    <source>
        <dbReference type="EMBL" id="RXH71583.1"/>
    </source>
</evidence>
<dbReference type="SUPFAM" id="SSF82215">
    <property type="entry name" value="C-terminal autoproteolytic domain of nucleoporin nup98"/>
    <property type="match status" value="1"/>
</dbReference>
<organism evidence="2 3">
    <name type="scientific">Malus domestica</name>
    <name type="common">Apple</name>
    <name type="synonym">Pyrus malus</name>
    <dbReference type="NCBI Taxonomy" id="3750"/>
    <lineage>
        <taxon>Eukaryota</taxon>
        <taxon>Viridiplantae</taxon>
        <taxon>Streptophyta</taxon>
        <taxon>Embryophyta</taxon>
        <taxon>Tracheophyta</taxon>
        <taxon>Spermatophyta</taxon>
        <taxon>Magnoliopsida</taxon>
        <taxon>eudicotyledons</taxon>
        <taxon>Gunneridae</taxon>
        <taxon>Pentapetalae</taxon>
        <taxon>rosids</taxon>
        <taxon>fabids</taxon>
        <taxon>Rosales</taxon>
        <taxon>Rosaceae</taxon>
        <taxon>Amygdaloideae</taxon>
        <taxon>Maleae</taxon>
        <taxon>Malus</taxon>
    </lineage>
</organism>
<reference evidence="2 3" key="1">
    <citation type="submission" date="2018-10" db="EMBL/GenBank/DDBJ databases">
        <title>A high-quality apple genome assembly.</title>
        <authorList>
            <person name="Hu J."/>
        </authorList>
    </citation>
    <scope>NUCLEOTIDE SEQUENCE [LARGE SCALE GENOMIC DNA]</scope>
    <source>
        <strain evidence="3">cv. HFTH1</strain>
        <tissue evidence="2">Young leaf</tissue>
    </source>
</reference>
<dbReference type="PANTHER" id="PTHR23198:SF26">
    <property type="entry name" value="NUCLEAR PORE COMPLEX PROTEIN NUP96"/>
    <property type="match status" value="1"/>
</dbReference>
<protein>
    <recommendedName>
        <fullName evidence="1">Nuclear pore complex protein NUP96 C-terminal domain-containing protein</fullName>
    </recommendedName>
</protein>
<dbReference type="Gene3D" id="3.30.1610.10">
    <property type="entry name" value="Peptidase S59, nucleoporin"/>
    <property type="match status" value="1"/>
</dbReference>
<evidence type="ECO:0000313" key="3">
    <source>
        <dbReference type="Proteomes" id="UP000290289"/>
    </source>
</evidence>
<keyword evidence="3" id="KW-1185">Reference proteome</keyword>
<dbReference type="InterPro" id="IPR037665">
    <property type="entry name" value="Nucleoporin_S59-like"/>
</dbReference>
<dbReference type="Pfam" id="PF12110">
    <property type="entry name" value="Nup96"/>
    <property type="match status" value="1"/>
</dbReference>